<dbReference type="Pfam" id="PF02775">
    <property type="entry name" value="TPP_enzyme_C"/>
    <property type="match status" value="1"/>
</dbReference>
<dbReference type="EC" id="1.2.7.3" evidence="4"/>
<dbReference type="Proteomes" id="UP000501926">
    <property type="component" value="Chromosome"/>
</dbReference>
<dbReference type="InterPro" id="IPR051457">
    <property type="entry name" value="2-oxoacid:Fd_oxidoreductase"/>
</dbReference>
<dbReference type="CDD" id="cd03375">
    <property type="entry name" value="TPP_OGFOR"/>
    <property type="match status" value="1"/>
</dbReference>
<name>Q1PX53_KUEST</name>
<sequence length="256" mass="28276">MENNAIKDVQFKRYLKLELLPTPWCGGCGNGIVLKTICQAFYELNYPLQGTVVVSGIGCAGRSAGFFNLDSVHTTHGRAIPVAEGIKYANEKLNVVVVSGDGDLMGIGGNHLLHAIRRNTNITVICYANEIYGMTGGQVSPITPRGCETLTTPGGNPDNPMDIQYLFKGNKSFFARTTAYHLSHMRKCIVAALQFNGFSFVEARTMCLVNYGRRLGYKNSNAMLNHYKEFYKINDNAEELASNEIGILQHRNRPDT</sequence>
<evidence type="ECO:0000313" key="7">
    <source>
        <dbReference type="Proteomes" id="UP000501926"/>
    </source>
</evidence>
<dbReference type="GO" id="GO:0045333">
    <property type="term" value="P:cellular respiration"/>
    <property type="evidence" value="ECO:0007669"/>
    <property type="project" value="UniProtKB-ARBA"/>
</dbReference>
<evidence type="ECO:0000313" key="6">
    <source>
        <dbReference type="Proteomes" id="UP000221734"/>
    </source>
</evidence>
<dbReference type="GO" id="GO:0044281">
    <property type="term" value="P:small molecule metabolic process"/>
    <property type="evidence" value="ECO:0007669"/>
    <property type="project" value="UniProtKB-ARBA"/>
</dbReference>
<keyword evidence="3" id="KW-0670">Pyruvate</keyword>
<evidence type="ECO:0000256" key="1">
    <source>
        <dbReference type="ARBA" id="ARBA00023002"/>
    </source>
</evidence>
<dbReference type="OrthoDB" id="9775140at2"/>
<dbReference type="InterPro" id="IPR029061">
    <property type="entry name" value="THDP-binding"/>
</dbReference>
<dbReference type="PANTHER" id="PTHR48084">
    <property type="entry name" value="2-OXOGLUTARATE OXIDOREDUCTASE SUBUNIT KORB-RELATED"/>
    <property type="match status" value="1"/>
</dbReference>
<protein>
    <submittedName>
        <fullName evidence="4">2-oxoglutarate synthase subunit KorB</fullName>
        <ecNumber evidence="4">1.2.7.3</ecNumber>
    </submittedName>
    <submittedName>
        <fullName evidence="3">Similar to pyruvate ferredoxin oxidoreductase beta subunit</fullName>
    </submittedName>
</protein>
<dbReference type="EMBL" id="LT934425">
    <property type="protein sequence ID" value="SOH05153.1"/>
    <property type="molecule type" value="Genomic_DNA"/>
</dbReference>
<keyword evidence="6" id="KW-1185">Reference proteome</keyword>
<reference evidence="4 7" key="5">
    <citation type="submission" date="2020-02" db="EMBL/GenBank/DDBJ databases">
        <title>Newly sequenced genome of strain CSTR1 showed variability in Candidatus Kuenenia stuttgartiensis genomes.</title>
        <authorList>
            <person name="Ding C."/>
            <person name="Adrian L."/>
        </authorList>
    </citation>
    <scope>NUCLEOTIDE SEQUENCE [LARGE SCALE GENOMIC DNA]</scope>
    <source>
        <strain evidence="4 7">CSTR1</strain>
    </source>
</reference>
<organism evidence="3">
    <name type="scientific">Kuenenia stuttgartiensis</name>
    <dbReference type="NCBI Taxonomy" id="174633"/>
    <lineage>
        <taxon>Bacteria</taxon>
        <taxon>Pseudomonadati</taxon>
        <taxon>Planctomycetota</taxon>
        <taxon>Candidatus Brocadiia</taxon>
        <taxon>Candidatus Brocadiales</taxon>
        <taxon>Candidatus Brocadiaceae</taxon>
        <taxon>Candidatus Kuenenia</taxon>
    </lineage>
</organism>
<reference evidence="5" key="3">
    <citation type="submission" date="2017-10" db="EMBL/GenBank/DDBJ databases">
        <authorList>
            <person name="Banno H."/>
            <person name="Chua N.-H."/>
        </authorList>
    </citation>
    <scope>NUCLEOTIDE SEQUENCE [LARGE SCALE GENOMIC DNA]</scope>
    <source>
        <strain evidence="5">Kuenenia_mbr1_ru-nijmegen</strain>
    </source>
</reference>
<evidence type="ECO:0000259" key="2">
    <source>
        <dbReference type="Pfam" id="PF02775"/>
    </source>
</evidence>
<reference evidence="3" key="2">
    <citation type="submission" date="2006-01" db="EMBL/GenBank/DDBJ databases">
        <authorList>
            <person name="Genoscope"/>
        </authorList>
    </citation>
    <scope>NUCLEOTIDE SEQUENCE</scope>
</reference>
<evidence type="ECO:0000313" key="4">
    <source>
        <dbReference type="EMBL" id="QII13712.1"/>
    </source>
</evidence>
<reference evidence="6" key="4">
    <citation type="submission" date="2017-10" db="EMBL/GenBank/DDBJ databases">
        <authorList>
            <person name="Frank J."/>
        </authorList>
    </citation>
    <scope>NUCLEOTIDE SEQUENCE [LARGE SCALE GENOMIC DNA]</scope>
</reference>
<dbReference type="Gene3D" id="3.40.50.970">
    <property type="match status" value="1"/>
</dbReference>
<dbReference type="InterPro" id="IPR011766">
    <property type="entry name" value="TPP_enzyme_TPP-bd"/>
</dbReference>
<feature type="domain" description="Thiamine pyrophosphate enzyme TPP-binding" evidence="2">
    <location>
        <begin position="63"/>
        <end position="202"/>
    </location>
</feature>
<dbReference type="SUPFAM" id="SSF52518">
    <property type="entry name" value="Thiamin diphosphate-binding fold (THDP-binding)"/>
    <property type="match status" value="1"/>
</dbReference>
<keyword evidence="1 4" id="KW-0560">Oxidoreductase</keyword>
<accession>Q1PX53</accession>
<gene>
    <name evidence="3" type="primary">porB</name>
    <name evidence="4" type="synonym">korB</name>
    <name evidence="4" type="ORF">KsCSTR_43330</name>
    <name evidence="5" type="ORF">KSMBR1_2666</name>
    <name evidence="3" type="ORF">kustc1056</name>
</gene>
<dbReference type="EMBL" id="CT573073">
    <property type="protein sequence ID" value="CAJ71801.1"/>
    <property type="molecule type" value="Genomic_DNA"/>
</dbReference>
<proteinExistence type="predicted"/>
<dbReference type="AlphaFoldDB" id="Q1PX53"/>
<evidence type="ECO:0000313" key="5">
    <source>
        <dbReference type="EMBL" id="SOH05153.1"/>
    </source>
</evidence>
<dbReference type="GO" id="GO:0030976">
    <property type="term" value="F:thiamine pyrophosphate binding"/>
    <property type="evidence" value="ECO:0007669"/>
    <property type="project" value="InterPro"/>
</dbReference>
<dbReference type="EMBL" id="CP049055">
    <property type="protein sequence ID" value="QII13712.1"/>
    <property type="molecule type" value="Genomic_DNA"/>
</dbReference>
<dbReference type="RefSeq" id="WP_099325784.1">
    <property type="nucleotide sequence ID" value="NZ_CP049055.1"/>
</dbReference>
<dbReference type="PANTHER" id="PTHR48084:SF1">
    <property type="entry name" value="2-OXOGLUTARATE SYNTHASE SUBUNIT KORB"/>
    <property type="match status" value="1"/>
</dbReference>
<dbReference type="GO" id="GO:0047553">
    <property type="term" value="F:2-oxoglutarate synthase activity"/>
    <property type="evidence" value="ECO:0007669"/>
    <property type="project" value="UniProtKB-EC"/>
</dbReference>
<reference evidence="3" key="1">
    <citation type="journal article" date="2006" name="Nature">
        <title>Deciphering the evolution and metabolism of an anammox bacterium from a community genome.</title>
        <authorList>
            <person name="Strous M."/>
            <person name="Pelletier E."/>
            <person name="Mangenot S."/>
            <person name="Rattei T."/>
            <person name="Lehner A."/>
            <person name="Taylor M.W."/>
            <person name="Horn M."/>
            <person name="Daims H."/>
            <person name="Bartol-Mavel D."/>
            <person name="Wincker P."/>
            <person name="Barbe V."/>
            <person name="Fonknechten N."/>
            <person name="Vallenet D."/>
            <person name="Segurens B."/>
            <person name="Schenowitz-Truong C."/>
            <person name="Medigue C."/>
            <person name="Collingro A."/>
            <person name="Snel B."/>
            <person name="Dutilh B.E."/>
            <person name="OpDenCamp H.J.M."/>
            <person name="vanDerDrift C."/>
            <person name="Cirpus I."/>
            <person name="vanDePas-Schoonen K.T."/>
            <person name="Harhangi H.R."/>
            <person name="vanNiftrik L."/>
            <person name="Schmid M."/>
            <person name="Keltjens J."/>
            <person name="vanDeVossenberg J."/>
            <person name="Kartal B."/>
            <person name="Meier H."/>
            <person name="Frishman D."/>
            <person name="Huynen M.A."/>
            <person name="Mewes H."/>
            <person name="Weissenbach J."/>
            <person name="Jetten M.S.M."/>
            <person name="Wagner M."/>
            <person name="LePaslier D."/>
        </authorList>
    </citation>
    <scope>NUCLEOTIDE SEQUENCE</scope>
</reference>
<dbReference type="Proteomes" id="UP000221734">
    <property type="component" value="Chromosome Kuenenia_stuttgartiensis_MBR1"/>
</dbReference>
<evidence type="ECO:0000313" key="3">
    <source>
        <dbReference type="EMBL" id="CAJ71801.1"/>
    </source>
</evidence>
<dbReference type="KEGG" id="kst:KSMBR1_2666"/>